<comment type="caution">
    <text evidence="3">The sequence shown here is derived from an EMBL/GenBank/DDBJ whole genome shotgun (WGS) entry which is preliminary data.</text>
</comment>
<feature type="domain" description="PH" evidence="2">
    <location>
        <begin position="173"/>
        <end position="301"/>
    </location>
</feature>
<feature type="region of interest" description="Disordered" evidence="1">
    <location>
        <begin position="1144"/>
        <end position="1181"/>
    </location>
</feature>
<feature type="region of interest" description="Disordered" evidence="1">
    <location>
        <begin position="1"/>
        <end position="80"/>
    </location>
</feature>
<proteinExistence type="predicted"/>
<dbReference type="InterPro" id="IPR057334">
    <property type="entry name" value="PH_2nd_LRR"/>
</dbReference>
<dbReference type="OrthoDB" id="120976at2759"/>
<evidence type="ECO:0000313" key="3">
    <source>
        <dbReference type="EMBL" id="KAG2180568.1"/>
    </source>
</evidence>
<dbReference type="Gene3D" id="3.80.10.10">
    <property type="entry name" value="Ribonuclease Inhibitor"/>
    <property type="match status" value="1"/>
</dbReference>
<evidence type="ECO:0000256" key="1">
    <source>
        <dbReference type="SAM" id="MobiDB-lite"/>
    </source>
</evidence>
<keyword evidence="4" id="KW-1185">Reference proteome</keyword>
<feature type="compositionally biased region" description="Polar residues" evidence="1">
    <location>
        <begin position="1150"/>
        <end position="1165"/>
    </location>
</feature>
<sequence length="1181" mass="132755">MLKNFGFSDSTRRKTVASRPPSSNRSTLLSHRTSIFSTLSRASTAATEDDQSVSSYKHPRDYSQHRPSMSVHSSDSIRSAPLRTNTSLSALSNDVYAYRSSSISDPTSPALSQINLSRSNTSNTMMGPPSMIPLSPPHTPGVVDVSQFPAYPPSNAEKLAARNAMNQHDSTINVVYASDVTHDFERSLLSKTKKEYVVLTNQHLLRFKNQQKANQSLDLFASNQSRSIPVSPPSKIFTSKDHFMLRVDKIIAIHAVGGVSYTFRIDYVADEEARQVSSVHYTVDSSNDRLKWMDRLRSLTRVYLPRTQFVSRQDRLRCTERLSRHKEIADMNDEIVMHKAIFRYKRLKSDNSGQYKEIFLTINVALGKFSIYLLPTEQSDEDHIKNIGRDRYGLLALQSMILDGNDDTLRLKFRQVQADSKTVELATSHCEELIQDIRRAIHSLVPLYPTPPYQLVANDNIQNVRMLPMTDISKIDDFGFSRLLEAYCAAFNLNKARFNYMVDSTVDTDDGLSLELHPAHEINESSQVYTRYELLAFMRSLRHNTTFRKISFANVDLSEINSWSGKRDDGWTVTIDGGQHVENVLASELYTLILHNKKLRGLDLSDCNIGGSKSTHSPICIIGTVLQSKQTGLNSLHLKNNTLSANDVDALARGILVARKAIRELAVSGCGLDAMQIDTLLQAVYMRSPGHMKYLDISSNTNSISVAQVDGIFRRCNRLDHIRLRSCGYLPDPMTLDLTKLETLDLGLTPLSDEHVLTLCQWIITPSFANIKSLHLDGCGLHAGHVRDILIAIARSKNMAIHVDFSQNPIFRHTNHLPRLWYAIMQSYTPYSMGFRELEWDENSLQEFLDSLMDNETLVKLDLSGMRVLPSSRQSGAVGSDTIKKLATLLERNKKLQELHLSGGEDENGARIGLGKAMSSALSALAYNNVLKKLVLRGVRFGDVGITALADVLRINQTLTYLDIEDNSVSLVTIDGYRMLNEALMTNNVLMTLPRPRIDLRNQIAQLKEAIRELTLAENETRYIIANSGGSDTRRARLQLQIQVRSQAESAKERITSEVDKVMMAIDRNKKLWERVQAQVRLQAQQPYVPRNDYADHMMNDLNDTISMFGINPPTLSQDQRTPPSDVYASVPWTSTGFSDVDYSTIPPRSMSNPGTPSEHSSVGSQFVPYNHPYNKPDSVM</sequence>
<dbReference type="InterPro" id="IPR032675">
    <property type="entry name" value="LRR_dom_sf"/>
</dbReference>
<dbReference type="AlphaFoldDB" id="A0A8H7PVE7"/>
<dbReference type="PROSITE" id="PS50003">
    <property type="entry name" value="PH_DOMAIN"/>
    <property type="match status" value="1"/>
</dbReference>
<organism evidence="3 4">
    <name type="scientific">Umbelopsis vinacea</name>
    <dbReference type="NCBI Taxonomy" id="44442"/>
    <lineage>
        <taxon>Eukaryota</taxon>
        <taxon>Fungi</taxon>
        <taxon>Fungi incertae sedis</taxon>
        <taxon>Mucoromycota</taxon>
        <taxon>Mucoromycotina</taxon>
        <taxon>Umbelopsidomycetes</taxon>
        <taxon>Umbelopsidales</taxon>
        <taxon>Umbelopsidaceae</taxon>
        <taxon>Umbelopsis</taxon>
    </lineage>
</organism>
<dbReference type="Pfam" id="PF25353">
    <property type="entry name" value="PH_2nd_LRR"/>
    <property type="match status" value="1"/>
</dbReference>
<accession>A0A8H7PVE7</accession>
<reference evidence="3" key="1">
    <citation type="submission" date="2020-12" db="EMBL/GenBank/DDBJ databases">
        <title>Metabolic potential, ecology and presence of endohyphal bacteria is reflected in genomic diversity of Mucoromycotina.</title>
        <authorList>
            <person name="Muszewska A."/>
            <person name="Okrasinska A."/>
            <person name="Steczkiewicz K."/>
            <person name="Drgas O."/>
            <person name="Orlowska M."/>
            <person name="Perlinska-Lenart U."/>
            <person name="Aleksandrzak-Piekarczyk T."/>
            <person name="Szatraj K."/>
            <person name="Zielenkiewicz U."/>
            <person name="Pilsyk S."/>
            <person name="Malc E."/>
            <person name="Mieczkowski P."/>
            <person name="Kruszewska J.S."/>
            <person name="Biernat P."/>
            <person name="Pawlowska J."/>
        </authorList>
    </citation>
    <scope>NUCLEOTIDE SEQUENCE</scope>
    <source>
        <strain evidence="3">WA0000051536</strain>
    </source>
</reference>
<dbReference type="SMART" id="SM00368">
    <property type="entry name" value="LRR_RI"/>
    <property type="match status" value="6"/>
</dbReference>
<feature type="compositionally biased region" description="Polar residues" evidence="1">
    <location>
        <begin position="20"/>
        <end position="46"/>
    </location>
</feature>
<evidence type="ECO:0000259" key="2">
    <source>
        <dbReference type="PROSITE" id="PS50003"/>
    </source>
</evidence>
<name>A0A8H7PVE7_9FUNG</name>
<dbReference type="InterPro" id="IPR051279">
    <property type="entry name" value="PP1-Reg/Actin-Interact_Protein"/>
</dbReference>
<evidence type="ECO:0000313" key="4">
    <source>
        <dbReference type="Proteomes" id="UP000612746"/>
    </source>
</evidence>
<dbReference type="EMBL" id="JAEPRA010000009">
    <property type="protein sequence ID" value="KAG2180568.1"/>
    <property type="molecule type" value="Genomic_DNA"/>
</dbReference>
<protein>
    <recommendedName>
        <fullName evidence="2">PH domain-containing protein</fullName>
    </recommendedName>
</protein>
<dbReference type="Proteomes" id="UP000612746">
    <property type="component" value="Unassembled WGS sequence"/>
</dbReference>
<dbReference type="SUPFAM" id="SSF52047">
    <property type="entry name" value="RNI-like"/>
    <property type="match status" value="1"/>
</dbReference>
<feature type="compositionally biased region" description="Polar residues" evidence="1">
    <location>
        <begin position="65"/>
        <end position="80"/>
    </location>
</feature>
<dbReference type="Pfam" id="PF13516">
    <property type="entry name" value="LRR_6"/>
    <property type="match status" value="1"/>
</dbReference>
<dbReference type="InterPro" id="IPR001849">
    <property type="entry name" value="PH_domain"/>
</dbReference>
<dbReference type="InterPro" id="IPR001611">
    <property type="entry name" value="Leu-rich_rpt"/>
</dbReference>
<dbReference type="PANTHER" id="PTHR24112">
    <property type="entry name" value="LEUCINE-RICH REPEAT, ISOFORM F-RELATED"/>
    <property type="match status" value="1"/>
</dbReference>
<gene>
    <name evidence="3" type="ORF">INT44_003572</name>
</gene>